<dbReference type="AlphaFoldDB" id="A0A1F6LYZ8"/>
<evidence type="ECO:0000313" key="7">
    <source>
        <dbReference type="Proteomes" id="UP000176282"/>
    </source>
</evidence>
<evidence type="ECO:0000259" key="5">
    <source>
        <dbReference type="SMART" id="SM00478"/>
    </source>
</evidence>
<evidence type="ECO:0000313" key="6">
    <source>
        <dbReference type="EMBL" id="OGH64599.1"/>
    </source>
</evidence>
<dbReference type="STRING" id="1798680.A3J66_00685"/>
<dbReference type="Proteomes" id="UP000176282">
    <property type="component" value="Unassembled WGS sequence"/>
</dbReference>
<organism evidence="6 7">
    <name type="scientific">Candidatus Magasanikbacteria bacterium RIFCSPHIGHO2_02_FULL_47_14</name>
    <dbReference type="NCBI Taxonomy" id="1798680"/>
    <lineage>
        <taxon>Bacteria</taxon>
        <taxon>Candidatus Magasanikiibacteriota</taxon>
    </lineage>
</organism>
<dbReference type="SMART" id="SM00478">
    <property type="entry name" value="ENDO3c"/>
    <property type="match status" value="1"/>
</dbReference>
<protein>
    <recommendedName>
        <fullName evidence="5">HhH-GPD domain-containing protein</fullName>
    </recommendedName>
</protein>
<keyword evidence="1" id="KW-0004">4Fe-4S</keyword>
<keyword evidence="4" id="KW-0411">Iron-sulfur</keyword>
<gene>
    <name evidence="6" type="ORF">A3J66_00685</name>
</gene>
<feature type="domain" description="HhH-GPD" evidence="5">
    <location>
        <begin position="61"/>
        <end position="226"/>
    </location>
</feature>
<dbReference type="GO" id="GO:0003824">
    <property type="term" value="F:catalytic activity"/>
    <property type="evidence" value="ECO:0007669"/>
    <property type="project" value="InterPro"/>
</dbReference>
<dbReference type="Pfam" id="PF00730">
    <property type="entry name" value="HhH-GPD"/>
    <property type="match status" value="1"/>
</dbReference>
<evidence type="ECO:0000256" key="4">
    <source>
        <dbReference type="ARBA" id="ARBA00023014"/>
    </source>
</evidence>
<dbReference type="PANTHER" id="PTHR10359:SF19">
    <property type="entry name" value="DNA REPAIR GLYCOSYLASE MJ1434-RELATED"/>
    <property type="match status" value="1"/>
</dbReference>
<dbReference type="PIRSF" id="PIRSF001435">
    <property type="entry name" value="Nth"/>
    <property type="match status" value="1"/>
</dbReference>
<dbReference type="GO" id="GO:0051539">
    <property type="term" value="F:4 iron, 4 sulfur cluster binding"/>
    <property type="evidence" value="ECO:0007669"/>
    <property type="project" value="UniProtKB-KW"/>
</dbReference>
<proteinExistence type="predicted"/>
<dbReference type="PANTHER" id="PTHR10359">
    <property type="entry name" value="A/G-SPECIFIC ADENINE GLYCOSYLASE/ENDONUCLEASE III"/>
    <property type="match status" value="1"/>
</dbReference>
<evidence type="ECO:0000256" key="3">
    <source>
        <dbReference type="ARBA" id="ARBA00023004"/>
    </source>
</evidence>
<dbReference type="InterPro" id="IPR023170">
    <property type="entry name" value="HhH_base_excis_C"/>
</dbReference>
<keyword evidence="2" id="KW-0479">Metal-binding</keyword>
<dbReference type="InterPro" id="IPR003265">
    <property type="entry name" value="HhH-GPD_domain"/>
</dbReference>
<dbReference type="EMBL" id="MFQB01000055">
    <property type="protein sequence ID" value="OGH64599.1"/>
    <property type="molecule type" value="Genomic_DNA"/>
</dbReference>
<name>A0A1F6LYZ8_9BACT</name>
<reference evidence="6 7" key="1">
    <citation type="journal article" date="2016" name="Nat. Commun.">
        <title>Thousands of microbial genomes shed light on interconnected biogeochemical processes in an aquifer system.</title>
        <authorList>
            <person name="Anantharaman K."/>
            <person name="Brown C.T."/>
            <person name="Hug L.A."/>
            <person name="Sharon I."/>
            <person name="Castelle C.J."/>
            <person name="Probst A.J."/>
            <person name="Thomas B.C."/>
            <person name="Singh A."/>
            <person name="Wilkins M.J."/>
            <person name="Karaoz U."/>
            <person name="Brodie E.L."/>
            <person name="Williams K.H."/>
            <person name="Hubbard S.S."/>
            <person name="Banfield J.F."/>
        </authorList>
    </citation>
    <scope>NUCLEOTIDE SEQUENCE [LARGE SCALE GENOMIC DNA]</scope>
</reference>
<dbReference type="GO" id="GO:0006284">
    <property type="term" value="P:base-excision repair"/>
    <property type="evidence" value="ECO:0007669"/>
    <property type="project" value="InterPro"/>
</dbReference>
<accession>A0A1F6LYZ8</accession>
<dbReference type="Gene3D" id="1.10.1670.10">
    <property type="entry name" value="Helix-hairpin-Helix base-excision DNA repair enzymes (C-terminal)"/>
    <property type="match status" value="1"/>
</dbReference>
<comment type="caution">
    <text evidence="6">The sequence shown here is derived from an EMBL/GenBank/DDBJ whole genome shotgun (WGS) entry which is preliminary data.</text>
</comment>
<evidence type="ECO:0000256" key="2">
    <source>
        <dbReference type="ARBA" id="ARBA00022723"/>
    </source>
</evidence>
<dbReference type="SUPFAM" id="SSF48150">
    <property type="entry name" value="DNA-glycosylase"/>
    <property type="match status" value="1"/>
</dbReference>
<dbReference type="Gene3D" id="1.10.340.30">
    <property type="entry name" value="Hypothetical protein, domain 2"/>
    <property type="match status" value="1"/>
</dbReference>
<dbReference type="InterPro" id="IPR011257">
    <property type="entry name" value="DNA_glycosylase"/>
</dbReference>
<keyword evidence="3" id="KW-0408">Iron</keyword>
<dbReference type="GO" id="GO:0046872">
    <property type="term" value="F:metal ion binding"/>
    <property type="evidence" value="ECO:0007669"/>
    <property type="project" value="UniProtKB-KW"/>
</dbReference>
<sequence length="226" mass="26617">MDLIAVYKELYRTHGPQGWWPVLGEDDEKIRAVYGIPYQSFEKYRLPWRDPFFEIAVGAILTQNTAWTSVVLALTNLFQAHALTPELILSSDLSRLESLIRPAGYFRQKARALQTFSNWVVTNYHGDIRRARRRGLPTLRTSLLDLWGVGFETADDILLYALNKPIFVIDAYTKRLCEFHGISFKSYEEYRLFFEQQLTNDQNTFHKTRVKWYQEYHALIVRWGKT</sequence>
<dbReference type="CDD" id="cd00056">
    <property type="entry name" value="ENDO3c"/>
    <property type="match status" value="1"/>
</dbReference>
<evidence type="ECO:0000256" key="1">
    <source>
        <dbReference type="ARBA" id="ARBA00022485"/>
    </source>
</evidence>